<accession>A0A7R9VDQ9</accession>
<organism evidence="1">
    <name type="scientific">Pseudictyota dubia</name>
    <dbReference type="NCBI Taxonomy" id="2749911"/>
    <lineage>
        <taxon>Eukaryota</taxon>
        <taxon>Sar</taxon>
        <taxon>Stramenopiles</taxon>
        <taxon>Ochrophyta</taxon>
        <taxon>Bacillariophyta</taxon>
        <taxon>Mediophyceae</taxon>
        <taxon>Biddulphiophycidae</taxon>
        <taxon>Eupodiscales</taxon>
        <taxon>Odontellaceae</taxon>
        <taxon>Pseudictyota</taxon>
    </lineage>
</organism>
<proteinExistence type="predicted"/>
<sequence length="340" mass="37464">MKAPRSLILLEIIASSVAFRRGHAFCGFPPISMRPNKTAGKRLNREGKTLVSMATGDPIHYKTILSQAIPFIADDLLNTDCPETEAELLNDIAHVMDLVEIYHPAKIPFHLSMIIGRTLAILSDYIPDHQIVPEELVFQLAMVAISTKILVENIQRVVAAYVDSTSFRDMKAYQGLFRKFGFSWLQFKMLTSTAAEWIDVPPNATIDSCGAASQDAPTDYVYLLHTGEAEMIVNGSAFSRASKKTDRHCVGFLGDLDFIHKIQKQDSGRNCTTGGTSHAKIVAGSSGATLLRISTHKLLTLMKDDQRFANSVRSILFVGLQEKLRELAILAAASQNETLV</sequence>
<gene>
    <name evidence="1" type="ORF">TDUB1175_LOCUS272</name>
</gene>
<dbReference type="Gene3D" id="2.60.120.10">
    <property type="entry name" value="Jelly Rolls"/>
    <property type="match status" value="1"/>
</dbReference>
<dbReference type="EMBL" id="HBED01000506">
    <property type="protein sequence ID" value="CAD8290924.1"/>
    <property type="molecule type" value="Transcribed_RNA"/>
</dbReference>
<reference evidence="1" key="1">
    <citation type="submission" date="2021-01" db="EMBL/GenBank/DDBJ databases">
        <authorList>
            <person name="Corre E."/>
            <person name="Pelletier E."/>
            <person name="Niang G."/>
            <person name="Scheremetjew M."/>
            <person name="Finn R."/>
            <person name="Kale V."/>
            <person name="Holt S."/>
            <person name="Cochrane G."/>
            <person name="Meng A."/>
            <person name="Brown T."/>
            <person name="Cohen L."/>
        </authorList>
    </citation>
    <scope>NUCLEOTIDE SEQUENCE</scope>
    <source>
        <strain evidence="1">CCMP147</strain>
    </source>
</reference>
<dbReference type="InterPro" id="IPR014710">
    <property type="entry name" value="RmlC-like_jellyroll"/>
</dbReference>
<name>A0A7R9VDQ9_9STRA</name>
<dbReference type="AlphaFoldDB" id="A0A7R9VDQ9"/>
<protein>
    <submittedName>
        <fullName evidence="1">Uncharacterized protein</fullName>
    </submittedName>
</protein>
<evidence type="ECO:0000313" key="1">
    <source>
        <dbReference type="EMBL" id="CAD8290924.1"/>
    </source>
</evidence>